<protein>
    <submittedName>
        <fullName evidence="1">Uncharacterized protein</fullName>
    </submittedName>
</protein>
<sequence>MCKKLLMNNNWIRINAVDGIIPMTDIQVNTGDKLEIKVFRKTQSSNKGYVYDARNVGSSYHFYDPTTNLYSVAAGKSGYVRISGHYVLGQQNSNDALNADYVIYKLTKAN</sequence>
<name>W1WRQ4_9ZZZZ</name>
<dbReference type="EMBL" id="AZMM01018548">
    <property type="protein sequence ID" value="ETJ19144.1"/>
    <property type="molecule type" value="Genomic_DNA"/>
</dbReference>
<accession>W1WRQ4</accession>
<reference evidence="1" key="1">
    <citation type="submission" date="2013-12" db="EMBL/GenBank/DDBJ databases">
        <title>A Varibaculum cambriense genome reconstructed from a premature infant gut community with otherwise low bacterial novelty that shifts toward anaerobic metabolism during the third week of life.</title>
        <authorList>
            <person name="Brown C.T."/>
            <person name="Sharon I."/>
            <person name="Thomas B.C."/>
            <person name="Castelle C.J."/>
            <person name="Morowitz M.J."/>
            <person name="Banfield J.F."/>
        </authorList>
    </citation>
    <scope>NUCLEOTIDE SEQUENCE</scope>
</reference>
<proteinExistence type="predicted"/>
<gene>
    <name evidence="1" type="ORF">Q604_UNBC18548G0016</name>
</gene>
<organism evidence="1">
    <name type="scientific">human gut metagenome</name>
    <dbReference type="NCBI Taxonomy" id="408170"/>
    <lineage>
        <taxon>unclassified sequences</taxon>
        <taxon>metagenomes</taxon>
        <taxon>organismal metagenomes</taxon>
    </lineage>
</organism>
<comment type="caution">
    <text evidence="1">The sequence shown here is derived from an EMBL/GenBank/DDBJ whole genome shotgun (WGS) entry which is preliminary data.</text>
</comment>
<evidence type="ECO:0000313" key="1">
    <source>
        <dbReference type="EMBL" id="ETJ19144.1"/>
    </source>
</evidence>
<dbReference type="AlphaFoldDB" id="W1WRQ4"/>